<feature type="compositionally biased region" description="Polar residues" evidence="1">
    <location>
        <begin position="1"/>
        <end position="23"/>
    </location>
</feature>
<keyword evidence="3" id="KW-1185">Reference proteome</keyword>
<dbReference type="AlphaFoldDB" id="M5DME5"/>
<dbReference type="HOGENOM" id="CLU_3012804_0_0_6"/>
<feature type="region of interest" description="Disordered" evidence="1">
    <location>
        <begin position="1"/>
        <end position="24"/>
    </location>
</feature>
<dbReference type="KEGG" id="tol:TOL_0042"/>
<name>M5DME5_9GAMM</name>
<proteinExistence type="predicted"/>
<sequence length="56" mass="6406">MSENLALNASAGQNRTRAQNEIRTNLKRKQRTLHFRSAAIKALKRNIGSIRKKSEE</sequence>
<evidence type="ECO:0000256" key="1">
    <source>
        <dbReference type="SAM" id="MobiDB-lite"/>
    </source>
</evidence>
<reference evidence="2 3" key="1">
    <citation type="journal article" date="2013" name="Genome Announc.">
        <title>Genome Sequence of Thalassolituus oleivorans MIL-1 (DSM 14913T).</title>
        <authorList>
            <person name="Golyshin P.N."/>
            <person name="Werner J."/>
            <person name="Chernikova T.N."/>
            <person name="Tran H."/>
            <person name="Ferrer M."/>
            <person name="Yakimov M.M."/>
            <person name="Teeling H."/>
            <person name="Golyshina O.V."/>
        </authorList>
    </citation>
    <scope>NUCLEOTIDE SEQUENCE [LARGE SCALE GENOMIC DNA]</scope>
    <source>
        <strain evidence="2 3">MIL-1</strain>
    </source>
</reference>
<dbReference type="Proteomes" id="UP000011866">
    <property type="component" value="Chromosome"/>
</dbReference>
<gene>
    <name evidence="2" type="ORF">TOL_0042</name>
</gene>
<protein>
    <submittedName>
        <fullName evidence="2">Uncharacterized protein</fullName>
    </submittedName>
</protein>
<evidence type="ECO:0000313" key="2">
    <source>
        <dbReference type="EMBL" id="CCU70491.1"/>
    </source>
</evidence>
<dbReference type="EMBL" id="HF680312">
    <property type="protein sequence ID" value="CCU70491.1"/>
    <property type="molecule type" value="Genomic_DNA"/>
</dbReference>
<evidence type="ECO:0000313" key="3">
    <source>
        <dbReference type="Proteomes" id="UP000011866"/>
    </source>
</evidence>
<accession>M5DME5</accession>
<organism evidence="2 3">
    <name type="scientific">Thalassolituus oleivorans MIL-1</name>
    <dbReference type="NCBI Taxonomy" id="1298593"/>
    <lineage>
        <taxon>Bacteria</taxon>
        <taxon>Pseudomonadati</taxon>
        <taxon>Pseudomonadota</taxon>
        <taxon>Gammaproteobacteria</taxon>
        <taxon>Oceanospirillales</taxon>
        <taxon>Oceanospirillaceae</taxon>
        <taxon>Thalassolituus</taxon>
    </lineage>
</organism>